<dbReference type="InterPro" id="IPR003660">
    <property type="entry name" value="HAMP_dom"/>
</dbReference>
<dbReference type="InterPro" id="IPR005467">
    <property type="entry name" value="His_kinase_dom"/>
</dbReference>
<dbReference type="FunFam" id="1.10.287.130:FF:000001">
    <property type="entry name" value="Two-component sensor histidine kinase"/>
    <property type="match status" value="1"/>
</dbReference>
<dbReference type="FunFam" id="3.30.565.10:FF:000006">
    <property type="entry name" value="Sensor histidine kinase WalK"/>
    <property type="match status" value="1"/>
</dbReference>
<dbReference type="Gene3D" id="3.30.565.10">
    <property type="entry name" value="Histidine kinase-like ATPase, C-terminal domain"/>
    <property type="match status" value="1"/>
</dbReference>
<comment type="catalytic activity">
    <reaction evidence="1">
        <text>ATP + protein L-histidine = ADP + protein N-phospho-L-histidine.</text>
        <dbReference type="EC" id="2.7.13.3"/>
    </reaction>
</comment>
<dbReference type="EC" id="2.7.13.3" evidence="3"/>
<proteinExistence type="predicted"/>
<dbReference type="Gene3D" id="1.10.287.130">
    <property type="match status" value="1"/>
</dbReference>
<evidence type="ECO:0000256" key="1">
    <source>
        <dbReference type="ARBA" id="ARBA00000085"/>
    </source>
</evidence>
<sequence>MNKLSMKLGLLFFLILFGLETIMFFFLHSTLVESRVEEELIALQTRGNSHRAILEKHFDENTISHVALMESEANTDVVITNTNNEILGASVDSSLIQKYIERPLISSIREGKTIEDNWKEEDYISTVSPIDQNGVLTGHVYMFQDTAWIQSLISRLNEQFLIAGFIAVIFTITIIIFLSKALAKPLIKMKEATSQISSGDFSVSLPKTGDDELGDLARSIQLLADDLNYLREERNEFLSSISHELRTPLTYIKGYADIVQKRNLSPEERNQYLSIILEETNRLSDMVKNLFDLAKIDKNTFDIKKRSIDLKDFMKKIETKFSPAFTEKGMLLSVICRESITISADASRLEQIIFNLLDNSIKYSTAGDKTTININRTKKHVIINIKDTGRGISEEELPFIFNRFFRVDKSRARALGGTGLGLAIVKELVHAHGGTISVCSREGDGTEFEIVFKGETESENNTFG</sequence>
<keyword evidence="5" id="KW-0597">Phosphoprotein</keyword>
<dbReference type="InterPro" id="IPR004358">
    <property type="entry name" value="Sig_transdc_His_kin-like_C"/>
</dbReference>
<evidence type="ECO:0000256" key="10">
    <source>
        <dbReference type="ARBA" id="ARBA00023012"/>
    </source>
</evidence>
<dbReference type="PANTHER" id="PTHR45453:SF1">
    <property type="entry name" value="PHOSPHATE REGULON SENSOR PROTEIN PHOR"/>
    <property type="match status" value="1"/>
</dbReference>
<evidence type="ECO:0000313" key="15">
    <source>
        <dbReference type="EMBL" id="AND39824.1"/>
    </source>
</evidence>
<name>A0A160MB54_9BACI</name>
<evidence type="ECO:0000313" key="16">
    <source>
        <dbReference type="Proteomes" id="UP000077856"/>
    </source>
</evidence>
<evidence type="ECO:0000256" key="7">
    <source>
        <dbReference type="ARBA" id="ARBA00022741"/>
    </source>
</evidence>
<evidence type="ECO:0000256" key="11">
    <source>
        <dbReference type="ARBA" id="ARBA00023136"/>
    </source>
</evidence>
<dbReference type="CDD" id="cd06225">
    <property type="entry name" value="HAMP"/>
    <property type="match status" value="1"/>
</dbReference>
<accession>A0A160MB54</accession>
<dbReference type="InterPro" id="IPR003661">
    <property type="entry name" value="HisK_dim/P_dom"/>
</dbReference>
<evidence type="ECO:0000256" key="5">
    <source>
        <dbReference type="ARBA" id="ARBA00022553"/>
    </source>
</evidence>
<keyword evidence="10" id="KW-0902">Two-component regulatory system</keyword>
<dbReference type="SUPFAM" id="SSF55874">
    <property type="entry name" value="ATPase domain of HSP90 chaperone/DNA topoisomerase II/histidine kinase"/>
    <property type="match status" value="1"/>
</dbReference>
<dbReference type="PROSITE" id="PS50109">
    <property type="entry name" value="HIS_KIN"/>
    <property type="match status" value="1"/>
</dbReference>
<dbReference type="KEGG" id="bon:A361_11955"/>
<keyword evidence="9" id="KW-0067">ATP-binding</keyword>
<dbReference type="Gene3D" id="6.10.340.10">
    <property type="match status" value="1"/>
</dbReference>
<keyword evidence="12" id="KW-0812">Transmembrane</keyword>
<dbReference type="Proteomes" id="UP000077856">
    <property type="component" value="Chromosome"/>
</dbReference>
<dbReference type="GO" id="GO:0016036">
    <property type="term" value="P:cellular response to phosphate starvation"/>
    <property type="evidence" value="ECO:0007669"/>
    <property type="project" value="TreeGrafter"/>
</dbReference>
<keyword evidence="4" id="KW-1003">Cell membrane</keyword>
<keyword evidence="8 15" id="KW-0418">Kinase</keyword>
<dbReference type="InterPro" id="IPR036097">
    <property type="entry name" value="HisK_dim/P_sf"/>
</dbReference>
<dbReference type="InterPro" id="IPR050351">
    <property type="entry name" value="BphY/WalK/GraS-like"/>
</dbReference>
<dbReference type="STRING" id="1196031.A361_11955"/>
<dbReference type="CDD" id="cd00082">
    <property type="entry name" value="HisKA"/>
    <property type="match status" value="1"/>
</dbReference>
<dbReference type="PROSITE" id="PS50885">
    <property type="entry name" value="HAMP"/>
    <property type="match status" value="1"/>
</dbReference>
<dbReference type="Pfam" id="PF00672">
    <property type="entry name" value="HAMP"/>
    <property type="match status" value="1"/>
</dbReference>
<evidence type="ECO:0000256" key="12">
    <source>
        <dbReference type="SAM" id="Phobius"/>
    </source>
</evidence>
<dbReference type="GO" id="GO:0004721">
    <property type="term" value="F:phosphoprotein phosphatase activity"/>
    <property type="evidence" value="ECO:0007669"/>
    <property type="project" value="TreeGrafter"/>
</dbReference>
<dbReference type="SUPFAM" id="SSF47384">
    <property type="entry name" value="Homodimeric domain of signal transducing histidine kinase"/>
    <property type="match status" value="1"/>
</dbReference>
<dbReference type="GO" id="GO:0005524">
    <property type="term" value="F:ATP binding"/>
    <property type="evidence" value="ECO:0007669"/>
    <property type="project" value="UniProtKB-KW"/>
</dbReference>
<keyword evidence="7" id="KW-0547">Nucleotide-binding</keyword>
<dbReference type="PRINTS" id="PR00344">
    <property type="entry name" value="BCTRLSENSOR"/>
</dbReference>
<gene>
    <name evidence="15" type="ORF">A361_11955</name>
</gene>
<feature type="transmembrane region" description="Helical" evidence="12">
    <location>
        <begin position="160"/>
        <end position="179"/>
    </location>
</feature>
<feature type="domain" description="Histidine kinase" evidence="13">
    <location>
        <begin position="240"/>
        <end position="456"/>
    </location>
</feature>
<dbReference type="CDD" id="cd00075">
    <property type="entry name" value="HATPase"/>
    <property type="match status" value="1"/>
</dbReference>
<keyword evidence="11 12" id="KW-0472">Membrane</keyword>
<protein>
    <recommendedName>
        <fullName evidence="3">histidine kinase</fullName>
        <ecNumber evidence="3">2.7.13.3</ecNumber>
    </recommendedName>
</protein>
<dbReference type="SMART" id="SM00387">
    <property type="entry name" value="HATPase_c"/>
    <property type="match status" value="1"/>
</dbReference>
<evidence type="ECO:0000256" key="8">
    <source>
        <dbReference type="ARBA" id="ARBA00022777"/>
    </source>
</evidence>
<dbReference type="InterPro" id="IPR036890">
    <property type="entry name" value="HATPase_C_sf"/>
</dbReference>
<dbReference type="SMART" id="SM00388">
    <property type="entry name" value="HisKA"/>
    <property type="match status" value="1"/>
</dbReference>
<evidence type="ECO:0000256" key="6">
    <source>
        <dbReference type="ARBA" id="ARBA00022679"/>
    </source>
</evidence>
<feature type="domain" description="HAMP" evidence="14">
    <location>
        <begin position="180"/>
        <end position="232"/>
    </location>
</feature>
<dbReference type="PANTHER" id="PTHR45453">
    <property type="entry name" value="PHOSPHATE REGULON SENSOR PROTEIN PHOR"/>
    <property type="match status" value="1"/>
</dbReference>
<dbReference type="GO" id="GO:0005886">
    <property type="term" value="C:plasma membrane"/>
    <property type="evidence" value="ECO:0007669"/>
    <property type="project" value="UniProtKB-SubCell"/>
</dbReference>
<evidence type="ECO:0000256" key="4">
    <source>
        <dbReference type="ARBA" id="ARBA00022475"/>
    </source>
</evidence>
<evidence type="ECO:0000256" key="3">
    <source>
        <dbReference type="ARBA" id="ARBA00012438"/>
    </source>
</evidence>
<evidence type="ECO:0000256" key="9">
    <source>
        <dbReference type="ARBA" id="ARBA00022840"/>
    </source>
</evidence>
<organism evidence="15 16">
    <name type="scientific">Cytobacillus oceanisediminis 2691</name>
    <dbReference type="NCBI Taxonomy" id="1196031"/>
    <lineage>
        <taxon>Bacteria</taxon>
        <taxon>Bacillati</taxon>
        <taxon>Bacillota</taxon>
        <taxon>Bacilli</taxon>
        <taxon>Bacillales</taxon>
        <taxon>Bacillaceae</taxon>
        <taxon>Cytobacillus</taxon>
    </lineage>
</organism>
<keyword evidence="6" id="KW-0808">Transferase</keyword>
<evidence type="ECO:0000259" key="13">
    <source>
        <dbReference type="PROSITE" id="PS50109"/>
    </source>
</evidence>
<dbReference type="Pfam" id="PF02518">
    <property type="entry name" value="HATPase_c"/>
    <property type="match status" value="1"/>
</dbReference>
<dbReference type="Pfam" id="PF00512">
    <property type="entry name" value="HisKA"/>
    <property type="match status" value="1"/>
</dbReference>
<comment type="subcellular location">
    <subcellularLocation>
        <location evidence="2">Cell membrane</location>
        <topology evidence="2">Multi-pass membrane protein</topology>
    </subcellularLocation>
</comment>
<dbReference type="SMART" id="SM00304">
    <property type="entry name" value="HAMP"/>
    <property type="match status" value="1"/>
</dbReference>
<dbReference type="GO" id="GO:0000155">
    <property type="term" value="F:phosphorelay sensor kinase activity"/>
    <property type="evidence" value="ECO:0007669"/>
    <property type="project" value="InterPro"/>
</dbReference>
<evidence type="ECO:0000256" key="2">
    <source>
        <dbReference type="ARBA" id="ARBA00004651"/>
    </source>
</evidence>
<dbReference type="eggNOG" id="COG2205">
    <property type="taxonomic scope" value="Bacteria"/>
</dbReference>
<dbReference type="InterPro" id="IPR003594">
    <property type="entry name" value="HATPase_dom"/>
</dbReference>
<evidence type="ECO:0000259" key="14">
    <source>
        <dbReference type="PROSITE" id="PS50885"/>
    </source>
</evidence>
<reference evidence="15 16" key="1">
    <citation type="submission" date="2016-04" db="EMBL/GenBank/DDBJ databases">
        <title>Complete genome sequence of Bacillus oceanisediminis strain 2691.</title>
        <authorList>
            <person name="Jeong H."/>
            <person name="Kim H.J."/>
            <person name="Lee D.-W."/>
        </authorList>
    </citation>
    <scope>NUCLEOTIDE SEQUENCE [LARGE SCALE GENOMIC DNA]</scope>
    <source>
        <strain evidence="15 16">2691</strain>
    </source>
</reference>
<dbReference type="EMBL" id="CP015506">
    <property type="protein sequence ID" value="AND39824.1"/>
    <property type="molecule type" value="Genomic_DNA"/>
</dbReference>
<dbReference type="RefSeq" id="WP_019382957.1">
    <property type="nucleotide sequence ID" value="NZ_CP015506.1"/>
</dbReference>
<keyword evidence="12" id="KW-1133">Transmembrane helix</keyword>
<dbReference type="AlphaFoldDB" id="A0A160MB54"/>
<dbReference type="SUPFAM" id="SSF158472">
    <property type="entry name" value="HAMP domain-like"/>
    <property type="match status" value="1"/>
</dbReference>